<sequence>MRLLPPCLLAVFIIASPAFAKNDHHGCEEALDKLKAATEADFTSSGHHEHQQAKEAHESGDYKKCAGLAPTRPDTNSPLN</sequence>
<feature type="region of interest" description="Disordered" evidence="1">
    <location>
        <begin position="40"/>
        <end position="80"/>
    </location>
</feature>
<reference evidence="3 4" key="1">
    <citation type="submission" date="2018-08" db="EMBL/GenBank/DDBJ databases">
        <title>Recombination of ecologically and evolutionarily significant loci maintains genetic cohesion in the Pseudomonas syringae species complex.</title>
        <authorList>
            <person name="Dillon M."/>
            <person name="Thakur S."/>
            <person name="Almeida R.N.D."/>
            <person name="Weir B.S."/>
            <person name="Guttman D.S."/>
        </authorList>
    </citation>
    <scope>NUCLEOTIDE SEQUENCE [LARGE SCALE GENOMIC DNA]</scope>
    <source>
        <strain evidence="3 4">ICMP 11897</strain>
    </source>
</reference>
<evidence type="ECO:0000256" key="1">
    <source>
        <dbReference type="SAM" id="MobiDB-lite"/>
    </source>
</evidence>
<proteinExistence type="predicted"/>
<organism evidence="3 4">
    <name type="scientific">Pseudomonas savastanoi</name>
    <name type="common">Pseudomonas syringae pv. savastanoi</name>
    <dbReference type="NCBI Taxonomy" id="29438"/>
    <lineage>
        <taxon>Bacteria</taxon>
        <taxon>Pseudomonadati</taxon>
        <taxon>Pseudomonadota</taxon>
        <taxon>Gammaproteobacteria</taxon>
        <taxon>Pseudomonadales</taxon>
        <taxon>Pseudomonadaceae</taxon>
        <taxon>Pseudomonas</taxon>
    </lineage>
</organism>
<feature type="chain" id="PRO_5018175618" evidence="2">
    <location>
        <begin position="21"/>
        <end position="80"/>
    </location>
</feature>
<feature type="signal peptide" evidence="2">
    <location>
        <begin position="1"/>
        <end position="20"/>
    </location>
</feature>
<dbReference type="Proteomes" id="UP000272703">
    <property type="component" value="Unassembled WGS sequence"/>
</dbReference>
<feature type="compositionally biased region" description="Basic and acidic residues" evidence="1">
    <location>
        <begin position="46"/>
        <end position="64"/>
    </location>
</feature>
<keyword evidence="2" id="KW-0732">Signal</keyword>
<dbReference type="AlphaFoldDB" id="A0A3M6AMR0"/>
<comment type="caution">
    <text evidence="3">The sequence shown here is derived from an EMBL/GenBank/DDBJ whole genome shotgun (WGS) entry which is preliminary data.</text>
</comment>
<evidence type="ECO:0000313" key="4">
    <source>
        <dbReference type="Proteomes" id="UP000272703"/>
    </source>
</evidence>
<accession>A0A3M6AMR0</accession>
<evidence type="ECO:0000256" key="2">
    <source>
        <dbReference type="SAM" id="SignalP"/>
    </source>
</evidence>
<evidence type="ECO:0000313" key="3">
    <source>
        <dbReference type="EMBL" id="RMV20516.1"/>
    </source>
</evidence>
<name>A0A3M6AMR0_PSESS</name>
<dbReference type="EMBL" id="RBUN01000154">
    <property type="protein sequence ID" value="RMV20516.1"/>
    <property type="molecule type" value="Genomic_DNA"/>
</dbReference>
<gene>
    <name evidence="3" type="ORF">ALP16_200107</name>
</gene>
<protein>
    <submittedName>
        <fullName evidence="3">Uncharacterized protein</fullName>
    </submittedName>
</protein>